<proteinExistence type="predicted"/>
<feature type="non-terminal residue" evidence="1">
    <location>
        <position position="171"/>
    </location>
</feature>
<dbReference type="Gene3D" id="3.80.10.10">
    <property type="entry name" value="Ribonuclease Inhibitor"/>
    <property type="match status" value="1"/>
</dbReference>
<accession>A0A146K1U5</accession>
<dbReference type="InterPro" id="IPR026906">
    <property type="entry name" value="LRR_5"/>
</dbReference>
<sequence length="171" mass="18952">VAAFRNAKIHHLKAISLTHIADFCFDGCNALVLNAPQLQKIGSKVFRRVKSLSLNSKLYNLEKQHLKINSKEINTQFQSCDAFSSVDCGADVITSNSFSDCQMLETFTSSCTIIERNAFKNCSKLKEIVVSDDCVVHEQEGCSQLQIKTADYEIADGVLSSYSEIIAADKF</sequence>
<organism evidence="1">
    <name type="scientific">Trepomonas sp. PC1</name>
    <dbReference type="NCBI Taxonomy" id="1076344"/>
    <lineage>
        <taxon>Eukaryota</taxon>
        <taxon>Metamonada</taxon>
        <taxon>Diplomonadida</taxon>
        <taxon>Hexamitidae</taxon>
        <taxon>Hexamitinae</taxon>
        <taxon>Trepomonas</taxon>
    </lineage>
</organism>
<dbReference type="InterPro" id="IPR032675">
    <property type="entry name" value="LRR_dom_sf"/>
</dbReference>
<dbReference type="EMBL" id="GDID01005726">
    <property type="protein sequence ID" value="JAP90880.1"/>
    <property type="molecule type" value="Transcribed_RNA"/>
</dbReference>
<feature type="non-terminal residue" evidence="1">
    <location>
        <position position="1"/>
    </location>
</feature>
<name>A0A146K1U5_9EUKA</name>
<protein>
    <submittedName>
        <fullName evidence="1">Leucine rich repeats-containing protein</fullName>
    </submittedName>
</protein>
<reference evidence="1" key="1">
    <citation type="submission" date="2015-07" db="EMBL/GenBank/DDBJ databases">
        <title>Adaptation to a free-living lifestyle via gene acquisitions in the diplomonad Trepomonas sp. PC1.</title>
        <authorList>
            <person name="Xu F."/>
            <person name="Jerlstrom-Hultqvist J."/>
            <person name="Kolisko M."/>
            <person name="Simpson A.G.B."/>
            <person name="Roger A.J."/>
            <person name="Svard S.G."/>
            <person name="Andersson J.O."/>
        </authorList>
    </citation>
    <scope>NUCLEOTIDE SEQUENCE</scope>
    <source>
        <strain evidence="1">PC1</strain>
    </source>
</reference>
<evidence type="ECO:0000313" key="1">
    <source>
        <dbReference type="EMBL" id="JAP90880.1"/>
    </source>
</evidence>
<gene>
    <name evidence="1" type="ORF">TPC1_17682</name>
</gene>
<dbReference type="AlphaFoldDB" id="A0A146K1U5"/>
<dbReference type="Pfam" id="PF13306">
    <property type="entry name" value="LRR_5"/>
    <property type="match status" value="1"/>
</dbReference>